<feature type="compositionally biased region" description="Basic residues" evidence="1">
    <location>
        <begin position="66"/>
        <end position="75"/>
    </location>
</feature>
<gene>
    <name evidence="2" type="ORF">TCIL3000_11_4220</name>
</gene>
<evidence type="ECO:0000256" key="1">
    <source>
        <dbReference type="SAM" id="MobiDB-lite"/>
    </source>
</evidence>
<dbReference type="AlphaFoldDB" id="G0V047"/>
<sequence>MGPKEGNQIRFTTLLLFIHPSKTTFSINQVFSQKKTDGSAAVAETTTTDIYIYREREKGAKEERKQKKGGTRRGGKVLPISSRSARENAKGKGGTCAAVLFYDLFCHPLRHTPHRSKN</sequence>
<dbReference type="EMBL" id="HE575324">
    <property type="protein sequence ID" value="CCC95017.1"/>
    <property type="molecule type" value="Genomic_DNA"/>
</dbReference>
<name>G0V047_TRYCI</name>
<protein>
    <submittedName>
        <fullName evidence="2">Uncharacterized protein</fullName>
    </submittedName>
</protein>
<reference evidence="2" key="1">
    <citation type="journal article" date="2012" name="Proc. Natl. Acad. Sci. U.S.A.">
        <title>Antigenic diversity is generated by distinct evolutionary mechanisms in African trypanosome species.</title>
        <authorList>
            <person name="Jackson A.P."/>
            <person name="Berry A."/>
            <person name="Aslett M."/>
            <person name="Allison H.C."/>
            <person name="Burton P."/>
            <person name="Vavrova-Anderson J."/>
            <person name="Brown R."/>
            <person name="Browne H."/>
            <person name="Corton N."/>
            <person name="Hauser H."/>
            <person name="Gamble J."/>
            <person name="Gilderthorp R."/>
            <person name="Marcello L."/>
            <person name="McQuillan J."/>
            <person name="Otto T.D."/>
            <person name="Quail M.A."/>
            <person name="Sanders M.J."/>
            <person name="van Tonder A."/>
            <person name="Ginger M.L."/>
            <person name="Field M.C."/>
            <person name="Barry J.D."/>
            <person name="Hertz-Fowler C."/>
            <person name="Berriman M."/>
        </authorList>
    </citation>
    <scope>NUCLEOTIDE SEQUENCE</scope>
    <source>
        <strain evidence="2">IL3000</strain>
    </source>
</reference>
<organism evidence="2">
    <name type="scientific">Trypanosoma congolense (strain IL3000)</name>
    <dbReference type="NCBI Taxonomy" id="1068625"/>
    <lineage>
        <taxon>Eukaryota</taxon>
        <taxon>Discoba</taxon>
        <taxon>Euglenozoa</taxon>
        <taxon>Kinetoplastea</taxon>
        <taxon>Metakinetoplastina</taxon>
        <taxon>Trypanosomatida</taxon>
        <taxon>Trypanosomatidae</taxon>
        <taxon>Trypanosoma</taxon>
        <taxon>Nannomonas</taxon>
    </lineage>
</organism>
<feature type="region of interest" description="Disordered" evidence="1">
    <location>
        <begin position="57"/>
        <end position="93"/>
    </location>
</feature>
<evidence type="ECO:0000313" key="2">
    <source>
        <dbReference type="EMBL" id="CCC95017.1"/>
    </source>
</evidence>
<proteinExistence type="predicted"/>
<accession>G0V047</accession>